<dbReference type="EMBL" id="JDYK01000023">
    <property type="protein sequence ID" value="EWS79871.1"/>
    <property type="molecule type" value="Genomic_DNA"/>
</dbReference>
<dbReference type="GO" id="GO:0003841">
    <property type="term" value="F:1-acylglycerol-3-phosphate O-acyltransferase activity"/>
    <property type="evidence" value="ECO:0007669"/>
    <property type="project" value="TreeGrafter"/>
</dbReference>
<dbReference type="AlphaFoldDB" id="Z9JQ06"/>
<organism evidence="5 6">
    <name type="scientific">Brachybacterium phenoliresistens</name>
    <dbReference type="NCBI Taxonomy" id="396014"/>
    <lineage>
        <taxon>Bacteria</taxon>
        <taxon>Bacillati</taxon>
        <taxon>Actinomycetota</taxon>
        <taxon>Actinomycetes</taxon>
        <taxon>Micrococcales</taxon>
        <taxon>Dermabacteraceae</taxon>
        <taxon>Brachybacterium</taxon>
    </lineage>
</organism>
<dbReference type="InterPro" id="IPR002123">
    <property type="entry name" value="Plipid/glycerol_acylTrfase"/>
</dbReference>
<dbReference type="GO" id="GO:0006654">
    <property type="term" value="P:phosphatidic acid biosynthetic process"/>
    <property type="evidence" value="ECO:0007669"/>
    <property type="project" value="TreeGrafter"/>
</dbReference>
<name>Z9JQ06_9MICO</name>
<keyword evidence="2 5" id="KW-0012">Acyltransferase</keyword>
<evidence type="ECO:0000313" key="5">
    <source>
        <dbReference type="EMBL" id="EWS79871.1"/>
    </source>
</evidence>
<feature type="region of interest" description="Disordered" evidence="3">
    <location>
        <begin position="1"/>
        <end position="22"/>
    </location>
</feature>
<dbReference type="HOGENOM" id="CLU_027938_2_2_11"/>
<evidence type="ECO:0000259" key="4">
    <source>
        <dbReference type="SMART" id="SM00563"/>
    </source>
</evidence>
<dbReference type="PATRIC" id="fig|396014.3.peg.3366"/>
<dbReference type="PANTHER" id="PTHR10434">
    <property type="entry name" value="1-ACYL-SN-GLYCEROL-3-PHOSPHATE ACYLTRANSFERASE"/>
    <property type="match status" value="1"/>
</dbReference>
<gene>
    <name evidence="5" type="ORF">BF93_09350</name>
</gene>
<protein>
    <submittedName>
        <fullName evidence="5">Acyltransferase</fullName>
    </submittedName>
</protein>
<comment type="caution">
    <text evidence="5">The sequence shown here is derived from an EMBL/GenBank/DDBJ whole genome shotgun (WGS) entry which is preliminary data.</text>
</comment>
<dbReference type="CDD" id="cd07989">
    <property type="entry name" value="LPLAT_AGPAT-like"/>
    <property type="match status" value="1"/>
</dbReference>
<dbReference type="SUPFAM" id="SSF69593">
    <property type="entry name" value="Glycerol-3-phosphate (1)-acyltransferase"/>
    <property type="match status" value="1"/>
</dbReference>
<evidence type="ECO:0000256" key="1">
    <source>
        <dbReference type="ARBA" id="ARBA00022679"/>
    </source>
</evidence>
<dbReference type="STRING" id="396014.BF93_09350"/>
<dbReference type="OrthoDB" id="9808424at2"/>
<sequence>MAPSTPEQPARRIPSLSAKGRAEGWEDAEGDLAKYRSPWRARVRWVLQRVLFRILVRANVTQTVKVARRVRSVRGPFVLVANHTSHLDAPMLAQGLPWTQARYLSTGVAADYFFRVWYRRWFVRWMFNAFPIDRDGSRRNSGTSRRLLRAGVPILVFPEGTRQTSGRMTDFKPGAAALASGVGVPVVPAAIIGGYEAMPKGRSWPKKGRPPVGVVFGEPMTAEDGESVAAYMQRIRARVQNLYDEHYEEILGAPNPRAAGDEENA</sequence>
<dbReference type="RefSeq" id="WP_084148658.1">
    <property type="nucleotide sequence ID" value="NZ_BAAAOW010000013.1"/>
</dbReference>
<feature type="domain" description="Phospholipid/glycerol acyltransferase" evidence="4">
    <location>
        <begin position="77"/>
        <end position="194"/>
    </location>
</feature>
<dbReference type="Pfam" id="PF01553">
    <property type="entry name" value="Acyltransferase"/>
    <property type="match status" value="1"/>
</dbReference>
<keyword evidence="1 5" id="KW-0808">Transferase</keyword>
<dbReference type="PANTHER" id="PTHR10434:SF66">
    <property type="entry name" value="PHOSPHOLIPID_GLYCEROL ACYLTRANSFERASE DOMAIN-CONTAINING PROTEIN"/>
    <property type="match status" value="1"/>
</dbReference>
<evidence type="ECO:0000256" key="2">
    <source>
        <dbReference type="ARBA" id="ARBA00023315"/>
    </source>
</evidence>
<evidence type="ECO:0000256" key="3">
    <source>
        <dbReference type="SAM" id="MobiDB-lite"/>
    </source>
</evidence>
<dbReference type="Proteomes" id="UP000023067">
    <property type="component" value="Unassembled WGS sequence"/>
</dbReference>
<dbReference type="SMART" id="SM00563">
    <property type="entry name" value="PlsC"/>
    <property type="match status" value="1"/>
</dbReference>
<reference evidence="5 6" key="1">
    <citation type="submission" date="2014-02" db="EMBL/GenBank/DDBJ databases">
        <title>Genome sequence of Brachybacterium phenoliresistens strain W13A50.</title>
        <authorList>
            <person name="Wang X."/>
        </authorList>
    </citation>
    <scope>NUCLEOTIDE SEQUENCE [LARGE SCALE GENOMIC DNA]</scope>
    <source>
        <strain evidence="5 6">W13A50</strain>
    </source>
</reference>
<dbReference type="eggNOG" id="COG0204">
    <property type="taxonomic scope" value="Bacteria"/>
</dbReference>
<accession>Z9JQ06</accession>
<proteinExistence type="predicted"/>
<evidence type="ECO:0000313" key="6">
    <source>
        <dbReference type="Proteomes" id="UP000023067"/>
    </source>
</evidence>
<keyword evidence="6" id="KW-1185">Reference proteome</keyword>